<evidence type="ECO:0000259" key="1">
    <source>
        <dbReference type="Pfam" id="PF10006"/>
    </source>
</evidence>
<gene>
    <name evidence="2" type="ORF">skT53_01560</name>
</gene>
<accession>A0A7I8DB80</accession>
<evidence type="ECO:0000313" key="3">
    <source>
        <dbReference type="Proteomes" id="UP000593802"/>
    </source>
</evidence>
<organism evidence="2 3">
    <name type="scientific">Effusibacillus dendaii</name>
    <dbReference type="NCBI Taxonomy" id="2743772"/>
    <lineage>
        <taxon>Bacteria</taxon>
        <taxon>Bacillati</taxon>
        <taxon>Bacillota</taxon>
        <taxon>Bacilli</taxon>
        <taxon>Bacillales</taxon>
        <taxon>Alicyclobacillaceae</taxon>
        <taxon>Effusibacillus</taxon>
    </lineage>
</organism>
<feature type="domain" description="DUF2249" evidence="1">
    <location>
        <begin position="2"/>
        <end position="48"/>
    </location>
</feature>
<sequence>MLEQLEAGEVQEIHNDRMPICLFPKLEERGFPYETEAMEDGSAKVRILKK</sequence>
<dbReference type="Pfam" id="PF10006">
    <property type="entry name" value="DUF2249"/>
    <property type="match status" value="1"/>
</dbReference>
<keyword evidence="3" id="KW-1185">Reference proteome</keyword>
<dbReference type="EMBL" id="AP023366">
    <property type="protein sequence ID" value="BCJ85171.1"/>
    <property type="molecule type" value="Genomic_DNA"/>
</dbReference>
<dbReference type="AlphaFoldDB" id="A0A7I8DB80"/>
<dbReference type="Proteomes" id="UP000593802">
    <property type="component" value="Chromosome"/>
</dbReference>
<evidence type="ECO:0000313" key="2">
    <source>
        <dbReference type="EMBL" id="BCJ85171.1"/>
    </source>
</evidence>
<proteinExistence type="predicted"/>
<protein>
    <recommendedName>
        <fullName evidence="1">DUF2249 domain-containing protein</fullName>
    </recommendedName>
</protein>
<dbReference type="InterPro" id="IPR018720">
    <property type="entry name" value="DUF2249"/>
</dbReference>
<reference evidence="2 3" key="1">
    <citation type="submission" date="2020-08" db="EMBL/GenBank/DDBJ databases">
        <title>Complete Genome Sequence of Effusibacillus dendaii Strain skT53, Isolated from Farmland soil.</title>
        <authorList>
            <person name="Konishi T."/>
            <person name="Kawasaki H."/>
        </authorList>
    </citation>
    <scope>NUCLEOTIDE SEQUENCE [LARGE SCALE GENOMIC DNA]</scope>
    <source>
        <strain evidence="3">skT53</strain>
    </source>
</reference>
<dbReference type="KEGG" id="eff:skT53_01560"/>
<name>A0A7I8DB80_9BACL</name>